<dbReference type="PROSITE" id="PS50949">
    <property type="entry name" value="HTH_GNTR"/>
    <property type="match status" value="1"/>
</dbReference>
<proteinExistence type="predicted"/>
<protein>
    <recommendedName>
        <fullName evidence="4">HTH gntR-type domain-containing protein</fullName>
    </recommendedName>
</protein>
<dbReference type="CDD" id="cd07377">
    <property type="entry name" value="WHTH_GntR"/>
    <property type="match status" value="1"/>
</dbReference>
<dbReference type="InterPro" id="IPR036388">
    <property type="entry name" value="WH-like_DNA-bd_sf"/>
</dbReference>
<evidence type="ECO:0000256" key="3">
    <source>
        <dbReference type="ARBA" id="ARBA00023163"/>
    </source>
</evidence>
<keyword evidence="1" id="KW-0805">Transcription regulation</keyword>
<dbReference type="PATRIC" id="fig|1429043.3.peg.4111"/>
<dbReference type="SUPFAM" id="SSF46785">
    <property type="entry name" value="Winged helix' DNA-binding domain"/>
    <property type="match status" value="1"/>
</dbReference>
<name>A0A0D2GBU5_9BACT</name>
<dbReference type="GO" id="GO:0003700">
    <property type="term" value="F:DNA-binding transcription factor activity"/>
    <property type="evidence" value="ECO:0007669"/>
    <property type="project" value="InterPro"/>
</dbReference>
<dbReference type="AlphaFoldDB" id="A0A0D2GBU5"/>
<dbReference type="Gene3D" id="1.10.10.10">
    <property type="entry name" value="Winged helix-like DNA-binding domain superfamily/Winged helix DNA-binding domain"/>
    <property type="match status" value="1"/>
</dbReference>
<dbReference type="Gene3D" id="1.20.120.530">
    <property type="entry name" value="GntR ligand-binding domain-like"/>
    <property type="match status" value="1"/>
</dbReference>
<dbReference type="OrthoDB" id="5499567at2"/>
<evidence type="ECO:0000256" key="2">
    <source>
        <dbReference type="ARBA" id="ARBA00023125"/>
    </source>
</evidence>
<comment type="caution">
    <text evidence="5">The sequence shown here is derived from an EMBL/GenBank/DDBJ whole genome shotgun (WGS) entry which is preliminary data.</text>
</comment>
<dbReference type="Pfam" id="PF00392">
    <property type="entry name" value="GntR"/>
    <property type="match status" value="1"/>
</dbReference>
<dbReference type="GO" id="GO:0003677">
    <property type="term" value="F:DNA binding"/>
    <property type="evidence" value="ECO:0007669"/>
    <property type="project" value="UniProtKB-KW"/>
</dbReference>
<dbReference type="InterPro" id="IPR008920">
    <property type="entry name" value="TF_FadR/GntR_C"/>
</dbReference>
<dbReference type="STRING" id="1429043.X474_19395"/>
<evidence type="ECO:0000313" key="6">
    <source>
        <dbReference type="Proteomes" id="UP000032233"/>
    </source>
</evidence>
<evidence type="ECO:0000256" key="1">
    <source>
        <dbReference type="ARBA" id="ARBA00023015"/>
    </source>
</evidence>
<dbReference type="PANTHER" id="PTHR43537">
    <property type="entry name" value="TRANSCRIPTIONAL REGULATOR, GNTR FAMILY"/>
    <property type="match status" value="1"/>
</dbReference>
<sequence length="226" mass="25463">MAAKIKLERRSLGEQVTDLLRSMIITGEFKEGERLVEEQLAGRIGASRTPVREALHRLEQEELVTRRKTGGYEVRPISAKEVAEVVGVRAALESYAVELATERISADQLKKLTQNVDQFEKALREDNQDRLITLNTSFHEMLYQAADSSILTKLINGMHDVLHRFRVALLSDPETARRSLEDHRKLLQAVKNKQPEEAALACKNHIIAGGDRILAVLLPKEDGNHE</sequence>
<dbReference type="SMART" id="SM00345">
    <property type="entry name" value="HTH_GNTR"/>
    <property type="match status" value="1"/>
</dbReference>
<keyword evidence="6" id="KW-1185">Reference proteome</keyword>
<organism evidence="5 6">
    <name type="scientific">Dethiosulfatarculus sandiegensis</name>
    <dbReference type="NCBI Taxonomy" id="1429043"/>
    <lineage>
        <taxon>Bacteria</taxon>
        <taxon>Pseudomonadati</taxon>
        <taxon>Thermodesulfobacteriota</taxon>
        <taxon>Desulfarculia</taxon>
        <taxon>Desulfarculales</taxon>
        <taxon>Desulfarculaceae</taxon>
        <taxon>Dethiosulfatarculus</taxon>
    </lineage>
</organism>
<dbReference type="Pfam" id="PF07729">
    <property type="entry name" value="FCD"/>
    <property type="match status" value="1"/>
</dbReference>
<accession>A0A0D2GBU5</accession>
<dbReference type="InterPro" id="IPR000524">
    <property type="entry name" value="Tscrpt_reg_HTH_GntR"/>
</dbReference>
<feature type="domain" description="HTH gntR-type" evidence="4">
    <location>
        <begin position="10"/>
        <end position="77"/>
    </location>
</feature>
<dbReference type="SMART" id="SM00895">
    <property type="entry name" value="FCD"/>
    <property type="match status" value="1"/>
</dbReference>
<dbReference type="Proteomes" id="UP000032233">
    <property type="component" value="Unassembled WGS sequence"/>
</dbReference>
<keyword evidence="2" id="KW-0238">DNA-binding</keyword>
<dbReference type="InterPro" id="IPR036390">
    <property type="entry name" value="WH_DNA-bd_sf"/>
</dbReference>
<reference evidence="5 6" key="1">
    <citation type="submission" date="2013-11" db="EMBL/GenBank/DDBJ databases">
        <title>Metagenomic analysis of a methanogenic consortium involved in long chain n-alkane degradation.</title>
        <authorList>
            <person name="Davidova I.A."/>
            <person name="Callaghan A.V."/>
            <person name="Wawrik B."/>
            <person name="Pruitt S."/>
            <person name="Marks C."/>
            <person name="Duncan K.E."/>
            <person name="Suflita J.M."/>
        </authorList>
    </citation>
    <scope>NUCLEOTIDE SEQUENCE [LARGE SCALE GENOMIC DNA]</scope>
    <source>
        <strain evidence="5 6">SPR</strain>
    </source>
</reference>
<dbReference type="SUPFAM" id="SSF48008">
    <property type="entry name" value="GntR ligand-binding domain-like"/>
    <property type="match status" value="1"/>
</dbReference>
<dbReference type="PANTHER" id="PTHR43537:SF24">
    <property type="entry name" value="GLUCONATE OPERON TRANSCRIPTIONAL REPRESSOR"/>
    <property type="match status" value="1"/>
</dbReference>
<dbReference type="EMBL" id="AZAC01000033">
    <property type="protein sequence ID" value="KIX12367.1"/>
    <property type="molecule type" value="Genomic_DNA"/>
</dbReference>
<dbReference type="RefSeq" id="WP_044350728.1">
    <property type="nucleotide sequence ID" value="NZ_AZAC01000033.1"/>
</dbReference>
<evidence type="ECO:0000259" key="4">
    <source>
        <dbReference type="PROSITE" id="PS50949"/>
    </source>
</evidence>
<dbReference type="InterPro" id="IPR011711">
    <property type="entry name" value="GntR_C"/>
</dbReference>
<gene>
    <name evidence="5" type="ORF">X474_19395</name>
</gene>
<dbReference type="InParanoid" id="A0A0D2GBU5"/>
<evidence type="ECO:0000313" key="5">
    <source>
        <dbReference type="EMBL" id="KIX12367.1"/>
    </source>
</evidence>
<keyword evidence="3" id="KW-0804">Transcription</keyword>